<keyword evidence="2" id="KW-0808">Transferase</keyword>
<dbReference type="Proteomes" id="UP000432715">
    <property type="component" value="Unassembled WGS sequence"/>
</dbReference>
<sequence length="256" mass="29016">MDKLLKKNERIDDLHIKDLKIIQNSKGFCFGIDAVLLTSFVELRNKSKVVDLGTGTGIIPILLAGKSTNSIITGIELQQEVADMALRSVALNGLENRVKILNIDLKKATDYIPVNEFDVVTANPPYMHNKGLINLEDKKAISRHEIMCTLEDVIKTASKLLKHHGRFFMVHRPQRLVDIMVLCRRYKLEPKRLQFVQPSSGKRPNLLMIDCKKAAQPELKILDPVVVYNGQGEYTDQLLELYNKKSLEKRGDLNEG</sequence>
<dbReference type="InterPro" id="IPR007848">
    <property type="entry name" value="Small_mtfrase_dom"/>
</dbReference>
<keyword evidence="2" id="KW-0489">Methyltransferase</keyword>
<dbReference type="InterPro" id="IPR050210">
    <property type="entry name" value="tRNA_Adenine-N(6)_MTase"/>
</dbReference>
<dbReference type="SUPFAM" id="SSF53335">
    <property type="entry name" value="S-adenosyl-L-methionine-dependent methyltransferases"/>
    <property type="match status" value="1"/>
</dbReference>
<evidence type="ECO:0000313" key="2">
    <source>
        <dbReference type="EMBL" id="KAB3537817.1"/>
    </source>
</evidence>
<dbReference type="PANTHER" id="PTHR47739:SF1">
    <property type="entry name" value="TRNA1(VAL) (ADENINE(37)-N6)-METHYLTRANSFERASE"/>
    <property type="match status" value="1"/>
</dbReference>
<dbReference type="RefSeq" id="WP_151859962.1">
    <property type="nucleotide sequence ID" value="NZ_WBZC01000008.1"/>
</dbReference>
<comment type="caution">
    <text evidence="2">The sequence shown here is derived from an EMBL/GenBank/DDBJ whole genome shotgun (WGS) entry which is preliminary data.</text>
</comment>
<dbReference type="GO" id="GO:0008168">
    <property type="term" value="F:methyltransferase activity"/>
    <property type="evidence" value="ECO:0007669"/>
    <property type="project" value="UniProtKB-KW"/>
</dbReference>
<protein>
    <submittedName>
        <fullName evidence="2">tRNA1(Val) (Adenine(37)-N6)-methyltransferase</fullName>
    </submittedName>
</protein>
<dbReference type="AlphaFoldDB" id="A0A6I0FF34"/>
<keyword evidence="3" id="KW-1185">Reference proteome</keyword>
<dbReference type="EMBL" id="WBZC01000008">
    <property type="protein sequence ID" value="KAB3537817.1"/>
    <property type="molecule type" value="Genomic_DNA"/>
</dbReference>
<dbReference type="CDD" id="cd02440">
    <property type="entry name" value="AdoMet_MTases"/>
    <property type="match status" value="1"/>
</dbReference>
<accession>A0A6I0FF34</accession>
<dbReference type="Pfam" id="PF05175">
    <property type="entry name" value="MTS"/>
    <property type="match status" value="1"/>
</dbReference>
<proteinExistence type="predicted"/>
<dbReference type="GO" id="GO:0032259">
    <property type="term" value="P:methylation"/>
    <property type="evidence" value="ECO:0007669"/>
    <property type="project" value="UniProtKB-KW"/>
</dbReference>
<dbReference type="Gene3D" id="3.40.50.150">
    <property type="entry name" value="Vaccinia Virus protein VP39"/>
    <property type="match status" value="1"/>
</dbReference>
<gene>
    <name evidence="2" type="ORF">F8154_02225</name>
</gene>
<feature type="domain" description="Methyltransferase small" evidence="1">
    <location>
        <begin position="36"/>
        <end position="172"/>
    </location>
</feature>
<dbReference type="InterPro" id="IPR029063">
    <property type="entry name" value="SAM-dependent_MTases_sf"/>
</dbReference>
<dbReference type="OrthoDB" id="9777257at2"/>
<dbReference type="PANTHER" id="PTHR47739">
    <property type="entry name" value="TRNA1(VAL) (ADENINE(37)-N6)-METHYLTRANSFERASE"/>
    <property type="match status" value="1"/>
</dbReference>
<reference evidence="2 3" key="1">
    <citation type="submission" date="2019-10" db="EMBL/GenBank/DDBJ databases">
        <title>Alkaliphilus serpentinus sp. nov. and Alkaliphilus pronyensis sp. nov., two novel anaerobic alkaliphilic species isolated from the serpentinized-hosted hydrothermal field of the Prony Bay (New Caledonia).</title>
        <authorList>
            <person name="Postec A."/>
        </authorList>
    </citation>
    <scope>NUCLEOTIDE SEQUENCE [LARGE SCALE GENOMIC DNA]</scope>
    <source>
        <strain evidence="2 3">LacV</strain>
    </source>
</reference>
<evidence type="ECO:0000313" key="3">
    <source>
        <dbReference type="Proteomes" id="UP000432715"/>
    </source>
</evidence>
<evidence type="ECO:0000259" key="1">
    <source>
        <dbReference type="Pfam" id="PF05175"/>
    </source>
</evidence>
<name>A0A6I0FF34_9FIRM</name>
<organism evidence="2 3">
    <name type="scientific">Alkaliphilus pronyensis</name>
    <dbReference type="NCBI Taxonomy" id="1482732"/>
    <lineage>
        <taxon>Bacteria</taxon>
        <taxon>Bacillati</taxon>
        <taxon>Bacillota</taxon>
        <taxon>Clostridia</taxon>
        <taxon>Peptostreptococcales</taxon>
        <taxon>Natronincolaceae</taxon>
        <taxon>Alkaliphilus</taxon>
    </lineage>
</organism>